<dbReference type="PROSITE" id="PS50822">
    <property type="entry name" value="PIWI"/>
    <property type="match status" value="1"/>
</dbReference>
<dbReference type="SMART" id="SM00949">
    <property type="entry name" value="PAZ"/>
    <property type="match status" value="1"/>
</dbReference>
<dbReference type="STRING" id="51028.A0A0N4VEL9"/>
<protein>
    <submittedName>
        <fullName evidence="7">Piwi domain-containing protein</fullName>
    </submittedName>
</protein>
<evidence type="ECO:0000313" key="5">
    <source>
        <dbReference type="EMBL" id="VDD93825.1"/>
    </source>
</evidence>
<dbReference type="GO" id="GO:0003723">
    <property type="term" value="F:RNA binding"/>
    <property type="evidence" value="ECO:0007669"/>
    <property type="project" value="InterPro"/>
</dbReference>
<dbReference type="WBParaSite" id="EVEC_0000913501-mRNA-1">
    <property type="protein sequence ID" value="EVEC_0000913501-mRNA-1"/>
    <property type="gene ID" value="EVEC_0000913501"/>
</dbReference>
<dbReference type="InterPro" id="IPR003165">
    <property type="entry name" value="Piwi"/>
</dbReference>
<evidence type="ECO:0000256" key="2">
    <source>
        <dbReference type="SAM" id="Phobius"/>
    </source>
</evidence>
<proteinExistence type="inferred from homology"/>
<feature type="domain" description="PAZ" evidence="3">
    <location>
        <begin position="461"/>
        <end position="566"/>
    </location>
</feature>
<dbReference type="Gene3D" id="3.30.420.10">
    <property type="entry name" value="Ribonuclease H-like superfamily/Ribonuclease H"/>
    <property type="match status" value="1"/>
</dbReference>
<dbReference type="PANTHER" id="PTHR22891">
    <property type="entry name" value="EUKARYOTIC TRANSLATION INITIATION FACTOR 2C"/>
    <property type="match status" value="1"/>
</dbReference>
<dbReference type="Pfam" id="PF02171">
    <property type="entry name" value="Piwi"/>
    <property type="match status" value="1"/>
</dbReference>
<dbReference type="CDD" id="cd02846">
    <property type="entry name" value="PAZ_argonaute_like"/>
    <property type="match status" value="1"/>
</dbReference>
<accession>A0A0N4VEL9</accession>
<name>A0A0N4VEL9_ENTVE</name>
<reference evidence="5 6" key="2">
    <citation type="submission" date="2018-10" db="EMBL/GenBank/DDBJ databases">
        <authorList>
            <consortium name="Pathogen Informatics"/>
        </authorList>
    </citation>
    <scope>NUCLEOTIDE SEQUENCE [LARGE SCALE GENOMIC DNA]</scope>
</reference>
<dbReference type="InterPro" id="IPR036397">
    <property type="entry name" value="RNaseH_sf"/>
</dbReference>
<comment type="similarity">
    <text evidence="1">Belongs to the argonaute family.</text>
</comment>
<reference evidence="7" key="1">
    <citation type="submission" date="2017-02" db="UniProtKB">
        <authorList>
            <consortium name="WormBaseParasite"/>
        </authorList>
    </citation>
    <scope>IDENTIFICATION</scope>
</reference>
<dbReference type="OrthoDB" id="10252740at2759"/>
<dbReference type="Pfam" id="PF02170">
    <property type="entry name" value="PAZ"/>
    <property type="match status" value="1"/>
</dbReference>
<evidence type="ECO:0000259" key="4">
    <source>
        <dbReference type="PROSITE" id="PS50822"/>
    </source>
</evidence>
<feature type="transmembrane region" description="Helical" evidence="2">
    <location>
        <begin position="74"/>
        <end position="99"/>
    </location>
</feature>
<gene>
    <name evidence="5" type="ORF">EVEC_LOCUS8576</name>
</gene>
<dbReference type="InterPro" id="IPR012337">
    <property type="entry name" value="RNaseH-like_sf"/>
</dbReference>
<dbReference type="SUPFAM" id="SSF53098">
    <property type="entry name" value="Ribonuclease H-like"/>
    <property type="match status" value="1"/>
</dbReference>
<organism evidence="7">
    <name type="scientific">Enterobius vermicularis</name>
    <name type="common">Human pinworm</name>
    <dbReference type="NCBI Taxonomy" id="51028"/>
    <lineage>
        <taxon>Eukaryota</taxon>
        <taxon>Metazoa</taxon>
        <taxon>Ecdysozoa</taxon>
        <taxon>Nematoda</taxon>
        <taxon>Chromadorea</taxon>
        <taxon>Rhabditida</taxon>
        <taxon>Spirurina</taxon>
        <taxon>Oxyuridomorpha</taxon>
        <taxon>Oxyuroidea</taxon>
        <taxon>Oxyuridae</taxon>
        <taxon>Enterobius</taxon>
    </lineage>
</organism>
<dbReference type="Gene3D" id="2.170.260.10">
    <property type="entry name" value="paz domain"/>
    <property type="match status" value="1"/>
</dbReference>
<evidence type="ECO:0000256" key="1">
    <source>
        <dbReference type="RuleBase" id="RU361178"/>
    </source>
</evidence>
<dbReference type="Gene3D" id="3.40.50.2300">
    <property type="match status" value="1"/>
</dbReference>
<evidence type="ECO:0000259" key="3">
    <source>
        <dbReference type="PROSITE" id="PS50821"/>
    </source>
</evidence>
<dbReference type="SMART" id="SM00950">
    <property type="entry name" value="Piwi"/>
    <property type="match status" value="1"/>
</dbReference>
<dbReference type="AlphaFoldDB" id="A0A0N4VEL9"/>
<keyword evidence="2" id="KW-0472">Membrane</keyword>
<feature type="domain" description="Piwi" evidence="4">
    <location>
        <begin position="740"/>
        <end position="982"/>
    </location>
</feature>
<dbReference type="EMBL" id="UXUI01009490">
    <property type="protein sequence ID" value="VDD93825.1"/>
    <property type="molecule type" value="Genomic_DNA"/>
</dbReference>
<dbReference type="InterPro" id="IPR003100">
    <property type="entry name" value="PAZ_dom"/>
</dbReference>
<keyword evidence="2" id="KW-1133">Transmembrane helix</keyword>
<dbReference type="InterPro" id="IPR036085">
    <property type="entry name" value="PAZ_dom_sf"/>
</dbReference>
<dbReference type="PROSITE" id="PS50821">
    <property type="entry name" value="PAZ"/>
    <property type="match status" value="1"/>
</dbReference>
<evidence type="ECO:0000313" key="7">
    <source>
        <dbReference type="WBParaSite" id="EVEC_0000913501-mRNA-1"/>
    </source>
</evidence>
<keyword evidence="2" id="KW-0812">Transmembrane</keyword>
<sequence length="1120" mass="126184">MVRWLRKVPLARNRSACYERCGTRESGGGTTTTASYAEQRVHCIGRCGISEHVGCLCSDTSYYLLEKSHLRLSFFCYISIANIIHGVVIATVESLFVGIRRPVFKCSRFGDARTVSWWQVGCPVEAVSIGCLLDMAVSIKILNIIGSNSHWEQQVEFGHKMLISVHVCFRVKTVETNCVMDVDPPSHQVSKRDESYSLPDKPVAGRRLKQAKSLPIVVNGYILDVSNAVDLVYKYEVKFLGIKKDGKEKDLSRGPKNDVAIALRRCALWRIYQTFLHEYRDFFGTDRFRCFYDCGINFYSIDKLCTNEEGEKNFKLEMEFFSQEVRDFLPKITGVVCKLLAVQEVFLHDISAVSLRLSDRERSTTQFLEIATNQMLLDRQSHWIFGNKSYVPPTAQSIDRRSRLGGGKFLVPGMEKNVRFVSDRAEEISLMAQINGTTKKSPFFDNQNLVDLVAEVINRGSLIDIIKDPHLAVRVQRQLKDLVVQTTHDAEHPRHFAIFGITKQSAEEISFELQGQQVSIAQYFLKRYCYRLRYPELPCVVERRYSEAKKTIQNNFYPMEVLHVCPGQRVCNKKQTPDMVEKMINACRLLPQELLVENEKQKKSAYLNSSNSYLEILGIKVSNSPLDAEATVLFPPAIAYRDGKIEPKPSGDLDWRLSVPRGGRPQVFLRPANSPRRWVVILFQDALTEAKFDRFVIAFVTRAKDHGINLNDPSRNIKMDRKDGQAVDELMQKLRKNCVEFVLFITTEKRDPVHDSMKLAEAKYNVVTQHICSQTAEKAISNRGAEMTLDNLVMKFNLKTGGVNHGLRPSLEFIRQNRIDSGMAERVWLSPSRMFVGLEMSHPAAQSLYERMSGQPPSEPTCVGMAYSLGEIVKMKGDYWMQPPRKAIAEDLEQHMVKALNSFKVESGTKSYPERVVVYRGGVSEGEYLKVIKDEADSIRRAFEKVLNNSEHLKIKLTIIVVQANSNYRLFQKSSAEGAVKGSTAFGGHGESGGFRRGGPGVRGGFSGLNNAAAQNLPPGTCVDQSGVHPTHTEFLLIPHKSVMCYAHGIVTAPVSRPAVLYAAGELAKRGRNNWTTANYGDEGSVASGEGGVFRNDGSEDFFRNISAQLATKCRHKFWA</sequence>
<evidence type="ECO:0000313" key="6">
    <source>
        <dbReference type="Proteomes" id="UP000274131"/>
    </source>
</evidence>
<dbReference type="SUPFAM" id="SSF101690">
    <property type="entry name" value="PAZ domain"/>
    <property type="match status" value="1"/>
</dbReference>
<dbReference type="Proteomes" id="UP000274131">
    <property type="component" value="Unassembled WGS sequence"/>
</dbReference>
<keyword evidence="6" id="KW-1185">Reference proteome</keyword>